<evidence type="ECO:0000313" key="2">
    <source>
        <dbReference type="EMBL" id="CAG2056656.1"/>
    </source>
</evidence>
<evidence type="ECO:0000313" key="3">
    <source>
        <dbReference type="Proteomes" id="UP001153148"/>
    </source>
</evidence>
<name>A0ABN7NMQ2_TIMPD</name>
<organism evidence="2 3">
    <name type="scientific">Timema podura</name>
    <name type="common">Walking stick</name>
    <dbReference type="NCBI Taxonomy" id="61482"/>
    <lineage>
        <taxon>Eukaryota</taxon>
        <taxon>Metazoa</taxon>
        <taxon>Ecdysozoa</taxon>
        <taxon>Arthropoda</taxon>
        <taxon>Hexapoda</taxon>
        <taxon>Insecta</taxon>
        <taxon>Pterygota</taxon>
        <taxon>Neoptera</taxon>
        <taxon>Polyneoptera</taxon>
        <taxon>Phasmatodea</taxon>
        <taxon>Timematodea</taxon>
        <taxon>Timematoidea</taxon>
        <taxon>Timematidae</taxon>
        <taxon>Timema</taxon>
    </lineage>
</organism>
<evidence type="ECO:0000256" key="1">
    <source>
        <dbReference type="SAM" id="MobiDB-lite"/>
    </source>
</evidence>
<protein>
    <submittedName>
        <fullName evidence="2">Uncharacterized protein</fullName>
    </submittedName>
</protein>
<proteinExistence type="predicted"/>
<dbReference type="EMBL" id="CAJPIN010004173">
    <property type="protein sequence ID" value="CAG2056656.1"/>
    <property type="molecule type" value="Genomic_DNA"/>
</dbReference>
<sequence length="100" mass="11383">MSLTVLPKVWDEGSNDKMVQMNVLQTLLSHLLLRIWTTSRELSTMCSEMAQELRFTLRCRGSTKPARKKSPRLPPDDPPGRFVTLGPYTQYGFMGKEPLA</sequence>
<gene>
    <name evidence="2" type="ORF">TPAB3V08_LOCUS3644</name>
</gene>
<keyword evidence="3" id="KW-1185">Reference proteome</keyword>
<dbReference type="Proteomes" id="UP001153148">
    <property type="component" value="Unassembled WGS sequence"/>
</dbReference>
<feature type="region of interest" description="Disordered" evidence="1">
    <location>
        <begin position="60"/>
        <end position="82"/>
    </location>
</feature>
<accession>A0ABN7NMQ2</accession>
<comment type="caution">
    <text evidence="2">The sequence shown here is derived from an EMBL/GenBank/DDBJ whole genome shotgun (WGS) entry which is preliminary data.</text>
</comment>
<reference evidence="2" key="1">
    <citation type="submission" date="2021-03" db="EMBL/GenBank/DDBJ databases">
        <authorList>
            <person name="Tran Van P."/>
        </authorList>
    </citation>
    <scope>NUCLEOTIDE SEQUENCE</scope>
</reference>